<organism evidence="1 2">
    <name type="scientific">Amphiprion percula</name>
    <name type="common">Orange clownfish</name>
    <name type="synonym">Lutjanus percula</name>
    <dbReference type="NCBI Taxonomy" id="161767"/>
    <lineage>
        <taxon>Eukaryota</taxon>
        <taxon>Metazoa</taxon>
        <taxon>Chordata</taxon>
        <taxon>Craniata</taxon>
        <taxon>Vertebrata</taxon>
        <taxon>Euteleostomi</taxon>
        <taxon>Actinopterygii</taxon>
        <taxon>Neopterygii</taxon>
        <taxon>Teleostei</taxon>
        <taxon>Neoteleostei</taxon>
        <taxon>Acanthomorphata</taxon>
        <taxon>Ovalentaria</taxon>
        <taxon>Pomacentridae</taxon>
        <taxon>Amphiprion</taxon>
    </lineage>
</organism>
<protein>
    <recommendedName>
        <fullName evidence="3">Transposase Tc1-like domain-containing protein</fullName>
    </recommendedName>
</protein>
<evidence type="ECO:0000313" key="2">
    <source>
        <dbReference type="Proteomes" id="UP000265080"/>
    </source>
</evidence>
<evidence type="ECO:0000313" key="1">
    <source>
        <dbReference type="Ensembl" id="ENSAPEP00000002630.1"/>
    </source>
</evidence>
<accession>A0A3P8RST4</accession>
<sequence>MRNKILWSDESSFQLSLPPANVRVRRRPGKALSPACTVPIVKGGGGSIMVWGCMSAAGVGHLAVCDGTLNSQNTHPPCCTCSVEVKLDVSTRYYPLNTSRASRIWLQEQSIQVLKWPGLKVARS</sequence>
<proteinExistence type="predicted"/>
<dbReference type="Ensembl" id="ENSAPET00000002691.1">
    <property type="protein sequence ID" value="ENSAPEP00000002630.1"/>
    <property type="gene ID" value="ENSAPEG00000001927.1"/>
</dbReference>
<reference evidence="1" key="2">
    <citation type="submission" date="2025-08" db="UniProtKB">
        <authorList>
            <consortium name="Ensembl"/>
        </authorList>
    </citation>
    <scope>IDENTIFICATION</scope>
</reference>
<name>A0A3P8RST4_AMPPE</name>
<reference evidence="1 2" key="1">
    <citation type="submission" date="2018-03" db="EMBL/GenBank/DDBJ databases">
        <title>Finding Nemo's genes: A chromosome-scale reference assembly of the genome of the orange clownfish Amphiprion percula.</title>
        <authorList>
            <person name="Lehmann R."/>
        </authorList>
    </citation>
    <scope>NUCLEOTIDE SEQUENCE</scope>
</reference>
<dbReference type="GeneTree" id="ENSGT00940000178361"/>
<dbReference type="InterPro" id="IPR036397">
    <property type="entry name" value="RNaseH_sf"/>
</dbReference>
<dbReference type="GO" id="GO:0003676">
    <property type="term" value="F:nucleic acid binding"/>
    <property type="evidence" value="ECO:0007669"/>
    <property type="project" value="InterPro"/>
</dbReference>
<dbReference type="STRING" id="161767.ENSAPEP00000002630"/>
<evidence type="ECO:0008006" key="3">
    <source>
        <dbReference type="Google" id="ProtNLM"/>
    </source>
</evidence>
<keyword evidence="2" id="KW-1185">Reference proteome</keyword>
<reference evidence="1" key="3">
    <citation type="submission" date="2025-09" db="UniProtKB">
        <authorList>
            <consortium name="Ensembl"/>
        </authorList>
    </citation>
    <scope>IDENTIFICATION</scope>
</reference>
<dbReference type="AlphaFoldDB" id="A0A3P8RST4"/>
<dbReference type="Gene3D" id="3.30.420.10">
    <property type="entry name" value="Ribonuclease H-like superfamily/Ribonuclease H"/>
    <property type="match status" value="1"/>
</dbReference>
<dbReference type="Proteomes" id="UP000265080">
    <property type="component" value="Chromosome 9"/>
</dbReference>